<evidence type="ECO:0008006" key="2">
    <source>
        <dbReference type="Google" id="ProtNLM"/>
    </source>
</evidence>
<dbReference type="EMBL" id="MT142514">
    <property type="protein sequence ID" value="QJA83595.1"/>
    <property type="molecule type" value="Genomic_DNA"/>
</dbReference>
<proteinExistence type="predicted"/>
<sequence length="237" mass="27339">MNKIEIHQEEWPAGTEMARRDFAIVTGVKQYDPPYWFVDKETNKEYKGIYGCIGWPGAVMNERDSEQPPGYAAVIGVQREDERFHLLEEVDALSPKLLIDKCLRMRTRWGFKVHPSLLQVFIGDHLRFELIVAQFNSMMISQRGKGSVGEAFIVSPPDEQENPKHWDIYFRQLQYVVSPEVKLLILGKIGTLLRNQLTEFKRDNPAVLAVGGLMHTLLGRTPWKTRTEDAVWIMPEL</sequence>
<accession>A0A6M3KQB6</accession>
<name>A0A6M3KQB6_9ZZZZ</name>
<reference evidence="1" key="1">
    <citation type="submission" date="2020-03" db="EMBL/GenBank/DDBJ databases">
        <title>The deep terrestrial virosphere.</title>
        <authorList>
            <person name="Holmfeldt K."/>
            <person name="Nilsson E."/>
            <person name="Simone D."/>
            <person name="Lopez-Fernandez M."/>
            <person name="Wu X."/>
            <person name="de Brujin I."/>
            <person name="Lundin D."/>
            <person name="Andersson A."/>
            <person name="Bertilsson S."/>
            <person name="Dopson M."/>
        </authorList>
    </citation>
    <scope>NUCLEOTIDE SEQUENCE</scope>
    <source>
        <strain evidence="1">MM415A00270</strain>
    </source>
</reference>
<evidence type="ECO:0000313" key="1">
    <source>
        <dbReference type="EMBL" id="QJA83595.1"/>
    </source>
</evidence>
<gene>
    <name evidence="1" type="ORF">MM415A00270_0003</name>
</gene>
<organism evidence="1">
    <name type="scientific">viral metagenome</name>
    <dbReference type="NCBI Taxonomy" id="1070528"/>
    <lineage>
        <taxon>unclassified sequences</taxon>
        <taxon>metagenomes</taxon>
        <taxon>organismal metagenomes</taxon>
    </lineage>
</organism>
<protein>
    <recommendedName>
        <fullName evidence="2">Terminase</fullName>
    </recommendedName>
</protein>
<dbReference type="AlphaFoldDB" id="A0A6M3KQB6"/>